<accession>A0ABT2Z1B0</accession>
<dbReference type="InterPro" id="IPR016181">
    <property type="entry name" value="Acyl_CoA_acyltransferase"/>
</dbReference>
<name>A0ABT2Z1B0_9RHOB</name>
<evidence type="ECO:0000256" key="3">
    <source>
        <dbReference type="ARBA" id="ARBA00023315"/>
    </source>
</evidence>
<evidence type="ECO:0000256" key="2">
    <source>
        <dbReference type="ARBA" id="ARBA00022679"/>
    </source>
</evidence>
<dbReference type="InterPro" id="IPR004616">
    <property type="entry name" value="Leu/Phe-tRNA_Trfase"/>
</dbReference>
<evidence type="ECO:0000256" key="4">
    <source>
        <dbReference type="HAMAP-Rule" id="MF_00688"/>
    </source>
</evidence>
<comment type="similarity">
    <text evidence="4">Belongs to the L/F-transferase family.</text>
</comment>
<dbReference type="PANTHER" id="PTHR30098:SF2">
    <property type="entry name" value="LEUCYL_PHENYLALANYL-TRNA--PROTEIN TRANSFERASE"/>
    <property type="match status" value="1"/>
</dbReference>
<gene>
    <name evidence="4 6" type="primary">aat</name>
    <name evidence="6" type="ORF">OE647_09215</name>
</gene>
<feature type="region of interest" description="Disordered" evidence="5">
    <location>
        <begin position="193"/>
        <end position="216"/>
    </location>
</feature>
<sequence>MGWTVTPAMLLAGYARGIFPMAEGRHTETLHWVDPVQRGIFPLDGFHISRSLRRQILQANYTIRTDSAFRAVVRACADRAETWINADLLQLYSRLHDSGYAHSLEVWEDGTLVGGVFGVALGRAFFGESMFSARTGGSKIALAYLIDRLNQAGFKLFDTQFLTAHLASLGAVEIPRAEYRQRLRDALQSGLDFTAPATPQPSELVAGMRQRSNHTS</sequence>
<dbReference type="SUPFAM" id="SSF55729">
    <property type="entry name" value="Acyl-CoA N-acyltransferases (Nat)"/>
    <property type="match status" value="1"/>
</dbReference>
<dbReference type="GO" id="GO:0008914">
    <property type="term" value="F:leucyl-tRNA--protein transferase activity"/>
    <property type="evidence" value="ECO:0007669"/>
    <property type="project" value="UniProtKB-EC"/>
</dbReference>
<comment type="catalytic activity">
    <reaction evidence="4">
        <text>L-phenylalanyl-tRNA(Phe) + an N-terminal L-alpha-aminoacyl-[protein] = an N-terminal L-phenylalanyl-L-alpha-aminoacyl-[protein] + tRNA(Phe)</text>
        <dbReference type="Rhea" id="RHEA:43632"/>
        <dbReference type="Rhea" id="RHEA-COMP:9668"/>
        <dbReference type="Rhea" id="RHEA-COMP:9699"/>
        <dbReference type="Rhea" id="RHEA-COMP:10636"/>
        <dbReference type="Rhea" id="RHEA-COMP:10637"/>
        <dbReference type="ChEBI" id="CHEBI:78442"/>
        <dbReference type="ChEBI" id="CHEBI:78531"/>
        <dbReference type="ChEBI" id="CHEBI:78597"/>
        <dbReference type="ChEBI" id="CHEBI:83561"/>
        <dbReference type="EC" id="2.3.2.6"/>
    </reaction>
</comment>
<keyword evidence="3 4" id="KW-0012">Acyltransferase</keyword>
<dbReference type="InterPro" id="IPR042203">
    <property type="entry name" value="Leu/Phe-tRNA_Trfase_C"/>
</dbReference>
<dbReference type="EMBL" id="JAOWLA010000007">
    <property type="protein sequence ID" value="MCV2864914.1"/>
    <property type="molecule type" value="Genomic_DNA"/>
</dbReference>
<comment type="catalytic activity">
    <reaction evidence="4">
        <text>N-terminal L-lysyl-[protein] + L-leucyl-tRNA(Leu) = N-terminal L-leucyl-L-lysyl-[protein] + tRNA(Leu) + H(+)</text>
        <dbReference type="Rhea" id="RHEA:12340"/>
        <dbReference type="Rhea" id="RHEA-COMP:9613"/>
        <dbReference type="Rhea" id="RHEA-COMP:9622"/>
        <dbReference type="Rhea" id="RHEA-COMP:12670"/>
        <dbReference type="Rhea" id="RHEA-COMP:12671"/>
        <dbReference type="ChEBI" id="CHEBI:15378"/>
        <dbReference type="ChEBI" id="CHEBI:65249"/>
        <dbReference type="ChEBI" id="CHEBI:78442"/>
        <dbReference type="ChEBI" id="CHEBI:78494"/>
        <dbReference type="ChEBI" id="CHEBI:133043"/>
        <dbReference type="EC" id="2.3.2.6"/>
    </reaction>
</comment>
<keyword evidence="1 4" id="KW-0963">Cytoplasm</keyword>
<dbReference type="Pfam" id="PF03588">
    <property type="entry name" value="Leu_Phe_trans"/>
    <property type="match status" value="1"/>
</dbReference>
<evidence type="ECO:0000256" key="5">
    <source>
        <dbReference type="SAM" id="MobiDB-lite"/>
    </source>
</evidence>
<evidence type="ECO:0000313" key="6">
    <source>
        <dbReference type="EMBL" id="MCV2864914.1"/>
    </source>
</evidence>
<organism evidence="6 7">
    <name type="scientific">Albidovulum sediminicola</name>
    <dbReference type="NCBI Taxonomy" id="2984331"/>
    <lineage>
        <taxon>Bacteria</taxon>
        <taxon>Pseudomonadati</taxon>
        <taxon>Pseudomonadota</taxon>
        <taxon>Alphaproteobacteria</taxon>
        <taxon>Rhodobacterales</taxon>
        <taxon>Paracoccaceae</taxon>
        <taxon>Albidovulum</taxon>
    </lineage>
</organism>
<dbReference type="Proteomes" id="UP001652503">
    <property type="component" value="Unassembled WGS sequence"/>
</dbReference>
<comment type="catalytic activity">
    <reaction evidence="4">
        <text>N-terminal L-arginyl-[protein] + L-leucyl-tRNA(Leu) = N-terminal L-leucyl-L-arginyl-[protein] + tRNA(Leu) + H(+)</text>
        <dbReference type="Rhea" id="RHEA:50416"/>
        <dbReference type="Rhea" id="RHEA-COMP:9613"/>
        <dbReference type="Rhea" id="RHEA-COMP:9622"/>
        <dbReference type="Rhea" id="RHEA-COMP:12672"/>
        <dbReference type="Rhea" id="RHEA-COMP:12673"/>
        <dbReference type="ChEBI" id="CHEBI:15378"/>
        <dbReference type="ChEBI" id="CHEBI:64719"/>
        <dbReference type="ChEBI" id="CHEBI:78442"/>
        <dbReference type="ChEBI" id="CHEBI:78494"/>
        <dbReference type="ChEBI" id="CHEBI:133044"/>
        <dbReference type="EC" id="2.3.2.6"/>
    </reaction>
</comment>
<dbReference type="NCBIfam" id="TIGR00667">
    <property type="entry name" value="aat"/>
    <property type="match status" value="1"/>
</dbReference>
<dbReference type="Gene3D" id="3.40.630.70">
    <property type="entry name" value="Leucyl/phenylalanyl-tRNA-protein transferase, C-terminal domain"/>
    <property type="match status" value="1"/>
</dbReference>
<comment type="caution">
    <text evidence="6">The sequence shown here is derived from an EMBL/GenBank/DDBJ whole genome shotgun (WGS) entry which is preliminary data.</text>
</comment>
<proteinExistence type="inferred from homology"/>
<protein>
    <recommendedName>
        <fullName evidence="4">Leucyl/phenylalanyl-tRNA--protein transferase</fullName>
        <ecNumber evidence="4">2.3.2.6</ecNumber>
    </recommendedName>
    <alternativeName>
        <fullName evidence="4">L/F-transferase</fullName>
    </alternativeName>
    <alternativeName>
        <fullName evidence="4">Leucyltransferase</fullName>
    </alternativeName>
    <alternativeName>
        <fullName evidence="4">Phenyalanyltransferase</fullName>
    </alternativeName>
</protein>
<dbReference type="EC" id="2.3.2.6" evidence="4"/>
<evidence type="ECO:0000256" key="1">
    <source>
        <dbReference type="ARBA" id="ARBA00022490"/>
    </source>
</evidence>
<dbReference type="PANTHER" id="PTHR30098">
    <property type="entry name" value="LEUCYL/PHENYLALANYL-TRNA--PROTEIN TRANSFERASE"/>
    <property type="match status" value="1"/>
</dbReference>
<comment type="function">
    <text evidence="4">Functions in the N-end rule pathway of protein degradation where it conjugates Leu, Phe and, less efficiently, Met from aminoacyl-tRNAs to the N-termini of proteins containing an N-terminal arginine or lysine.</text>
</comment>
<evidence type="ECO:0000313" key="7">
    <source>
        <dbReference type="Proteomes" id="UP001652503"/>
    </source>
</evidence>
<dbReference type="HAMAP" id="MF_00688">
    <property type="entry name" value="Leu_Phe_trans"/>
    <property type="match status" value="1"/>
</dbReference>
<keyword evidence="2 4" id="KW-0808">Transferase</keyword>
<reference evidence="6 7" key="1">
    <citation type="submission" date="2022-10" db="EMBL/GenBank/DDBJ databases">
        <title>Defluviimonas sp. nov., isolated from ocean surface water.</title>
        <authorList>
            <person name="He W."/>
            <person name="Wang L."/>
            <person name="Zhang D.-F."/>
        </authorList>
    </citation>
    <scope>NUCLEOTIDE SEQUENCE [LARGE SCALE GENOMIC DNA]</scope>
    <source>
        <strain evidence="6 7">WL0075</strain>
    </source>
</reference>
<keyword evidence="7" id="KW-1185">Reference proteome</keyword>
<comment type="subcellular location">
    <subcellularLocation>
        <location evidence="4">Cytoplasm</location>
    </subcellularLocation>
</comment>
<dbReference type="RefSeq" id="WP_263721434.1">
    <property type="nucleotide sequence ID" value="NZ_JAOWLA010000007.1"/>
</dbReference>